<dbReference type="PROSITE" id="PS50943">
    <property type="entry name" value="HTH_CROC1"/>
    <property type="match status" value="1"/>
</dbReference>
<feature type="domain" description="HTH cro/C1-type" evidence="1">
    <location>
        <begin position="10"/>
        <end position="64"/>
    </location>
</feature>
<gene>
    <name evidence="2" type="ORF">LMG32289_01205</name>
</gene>
<dbReference type="RefSeq" id="WP_223983225.1">
    <property type="nucleotide sequence ID" value="NZ_CAJZAG010000002.1"/>
</dbReference>
<evidence type="ECO:0000313" key="3">
    <source>
        <dbReference type="Proteomes" id="UP000706525"/>
    </source>
</evidence>
<keyword evidence="3" id="KW-1185">Reference proteome</keyword>
<dbReference type="SUPFAM" id="SSF47413">
    <property type="entry name" value="lambda repressor-like DNA-binding domains"/>
    <property type="match status" value="1"/>
</dbReference>
<dbReference type="Pfam" id="PF01381">
    <property type="entry name" value="HTH_3"/>
    <property type="match status" value="1"/>
</dbReference>
<protein>
    <recommendedName>
        <fullName evidence="1">HTH cro/C1-type domain-containing protein</fullName>
    </recommendedName>
</protein>
<accession>A0ABM8WHG5</accession>
<proteinExistence type="predicted"/>
<dbReference type="InterPro" id="IPR001387">
    <property type="entry name" value="Cro/C1-type_HTH"/>
</dbReference>
<dbReference type="Proteomes" id="UP000706525">
    <property type="component" value="Unassembled WGS sequence"/>
</dbReference>
<sequence>MQAATLGAAILSKRQALGLTQQLLARMAGLSPQFLNDIERGAVNVSVATRQQFLDLLGPPLGINDAEPRKRALWMAAKGASVSYSGELTMEELERALATGNVPEYFRPHIAQVLDEAPLQLVIGAVSEVATNHHQQPSEIWENVRTLAQALMATRGGMWA</sequence>
<dbReference type="SMART" id="SM00530">
    <property type="entry name" value="HTH_XRE"/>
    <property type="match status" value="1"/>
</dbReference>
<evidence type="ECO:0000259" key="1">
    <source>
        <dbReference type="PROSITE" id="PS50943"/>
    </source>
</evidence>
<comment type="caution">
    <text evidence="2">The sequence shown here is derived from an EMBL/GenBank/DDBJ whole genome shotgun (WGS) entry which is preliminary data.</text>
</comment>
<name>A0ABM8WHG5_9BURK</name>
<evidence type="ECO:0000313" key="2">
    <source>
        <dbReference type="EMBL" id="CAG9166841.1"/>
    </source>
</evidence>
<dbReference type="InterPro" id="IPR010982">
    <property type="entry name" value="Lambda_DNA-bd_dom_sf"/>
</dbReference>
<organism evidence="2 3">
    <name type="scientific">Cupriavidus pampae</name>
    <dbReference type="NCBI Taxonomy" id="659251"/>
    <lineage>
        <taxon>Bacteria</taxon>
        <taxon>Pseudomonadati</taxon>
        <taxon>Pseudomonadota</taxon>
        <taxon>Betaproteobacteria</taxon>
        <taxon>Burkholderiales</taxon>
        <taxon>Burkholderiaceae</taxon>
        <taxon>Cupriavidus</taxon>
    </lineage>
</organism>
<reference evidence="2 3" key="1">
    <citation type="submission" date="2021-08" db="EMBL/GenBank/DDBJ databases">
        <authorList>
            <person name="Peeters C."/>
        </authorList>
    </citation>
    <scope>NUCLEOTIDE SEQUENCE [LARGE SCALE GENOMIC DNA]</scope>
    <source>
        <strain evidence="2 3">LMG 32289</strain>
    </source>
</reference>
<dbReference type="Gene3D" id="1.10.260.40">
    <property type="entry name" value="lambda repressor-like DNA-binding domains"/>
    <property type="match status" value="1"/>
</dbReference>
<dbReference type="EMBL" id="CAJZAG010000002">
    <property type="protein sequence ID" value="CAG9166841.1"/>
    <property type="molecule type" value="Genomic_DNA"/>
</dbReference>
<dbReference type="CDD" id="cd00093">
    <property type="entry name" value="HTH_XRE"/>
    <property type="match status" value="1"/>
</dbReference>